<dbReference type="InterPro" id="IPR013210">
    <property type="entry name" value="LRR_N_plant-typ"/>
</dbReference>
<keyword evidence="5" id="KW-0808">Transferase</keyword>
<dbReference type="Pfam" id="PF09425">
    <property type="entry name" value="Jas_motif"/>
    <property type="match status" value="1"/>
</dbReference>
<evidence type="ECO:0000256" key="4">
    <source>
        <dbReference type="ARBA" id="ARBA00022614"/>
    </source>
</evidence>
<dbReference type="Pfam" id="PF00069">
    <property type="entry name" value="Pkinase"/>
    <property type="match status" value="1"/>
</dbReference>
<keyword evidence="3" id="KW-0597">Phosphoprotein</keyword>
<dbReference type="Proteomes" id="UP000467841">
    <property type="component" value="Unassembled WGS sequence"/>
</dbReference>
<dbReference type="InterPro" id="IPR001611">
    <property type="entry name" value="Leu-rich_rpt"/>
</dbReference>
<feature type="chain" id="PRO_5025369799" description="Protein kinase domain-containing protein" evidence="17">
    <location>
        <begin position="21"/>
        <end position="811"/>
    </location>
</feature>
<reference evidence="20" key="1">
    <citation type="submission" date="2020-01" db="EMBL/GenBank/DDBJ databases">
        <authorList>
            <person name="Mishra B."/>
        </authorList>
    </citation>
    <scope>NUCLEOTIDE SEQUENCE [LARGE SCALE GENOMIC DNA]</scope>
</reference>
<dbReference type="OrthoDB" id="418615at2759"/>
<evidence type="ECO:0000256" key="15">
    <source>
        <dbReference type="SAM" id="MobiDB-lite"/>
    </source>
</evidence>
<dbReference type="InterPro" id="IPR046959">
    <property type="entry name" value="PRK1-6/SRF4-like"/>
</dbReference>
<evidence type="ECO:0000256" key="17">
    <source>
        <dbReference type="SAM" id="SignalP"/>
    </source>
</evidence>
<proteinExistence type="inferred from homology"/>
<keyword evidence="11" id="KW-0067">ATP-binding</keyword>
<keyword evidence="9" id="KW-0547">Nucleotide-binding</keyword>
<evidence type="ECO:0000256" key="9">
    <source>
        <dbReference type="ARBA" id="ARBA00022741"/>
    </source>
</evidence>
<dbReference type="SMART" id="SM00979">
    <property type="entry name" value="TIFY"/>
    <property type="match status" value="1"/>
</dbReference>
<dbReference type="GO" id="GO:0004672">
    <property type="term" value="F:protein kinase activity"/>
    <property type="evidence" value="ECO:0007669"/>
    <property type="project" value="InterPro"/>
</dbReference>
<dbReference type="SUPFAM" id="SSF56112">
    <property type="entry name" value="Protein kinase-like (PK-like)"/>
    <property type="match status" value="1"/>
</dbReference>
<keyword evidence="7 17" id="KW-0732">Signal</keyword>
<evidence type="ECO:0000256" key="7">
    <source>
        <dbReference type="ARBA" id="ARBA00022729"/>
    </source>
</evidence>
<feature type="signal peptide" evidence="17">
    <location>
        <begin position="1"/>
        <end position="20"/>
    </location>
</feature>
<evidence type="ECO:0000256" key="11">
    <source>
        <dbReference type="ARBA" id="ARBA00022840"/>
    </source>
</evidence>
<dbReference type="Pfam" id="PF08263">
    <property type="entry name" value="LRRNT_2"/>
    <property type="match status" value="1"/>
</dbReference>
<feature type="transmembrane region" description="Helical" evidence="16">
    <location>
        <begin position="258"/>
        <end position="276"/>
    </location>
</feature>
<dbReference type="GO" id="GO:0016020">
    <property type="term" value="C:membrane"/>
    <property type="evidence" value="ECO:0007669"/>
    <property type="project" value="UniProtKB-SubCell"/>
</dbReference>
<name>A0A6D2ISA0_9BRAS</name>
<evidence type="ECO:0000256" key="1">
    <source>
        <dbReference type="ARBA" id="ARBA00004167"/>
    </source>
</evidence>
<dbReference type="FunFam" id="3.80.10.10:FF:001009">
    <property type="entry name" value="Pollen receptor-like kinase 6"/>
    <property type="match status" value="1"/>
</dbReference>
<accession>A0A6D2ISA0</accession>
<evidence type="ECO:0000256" key="5">
    <source>
        <dbReference type="ARBA" id="ARBA00022679"/>
    </source>
</evidence>
<keyword evidence="21" id="KW-1185">Reference proteome</keyword>
<feature type="domain" description="Tify" evidence="19">
    <location>
        <begin position="665"/>
        <end position="700"/>
    </location>
</feature>
<dbReference type="Gene3D" id="3.80.10.10">
    <property type="entry name" value="Ribonuclease Inhibitor"/>
    <property type="match status" value="1"/>
</dbReference>
<dbReference type="FunFam" id="1.10.510.10:FF:000480">
    <property type="entry name" value="Pollen receptor-like kinase 1"/>
    <property type="match status" value="1"/>
</dbReference>
<dbReference type="AlphaFoldDB" id="A0A6D2ISA0"/>
<evidence type="ECO:0000256" key="8">
    <source>
        <dbReference type="ARBA" id="ARBA00022737"/>
    </source>
</evidence>
<feature type="region of interest" description="Disordered" evidence="15">
    <location>
        <begin position="288"/>
        <end position="338"/>
    </location>
</feature>
<evidence type="ECO:0008006" key="22">
    <source>
        <dbReference type="Google" id="ProtNLM"/>
    </source>
</evidence>
<feature type="region of interest" description="Disordered" evidence="15">
    <location>
        <begin position="636"/>
        <end position="662"/>
    </location>
</feature>
<keyword evidence="13 16" id="KW-0472">Membrane</keyword>
<evidence type="ECO:0000256" key="6">
    <source>
        <dbReference type="ARBA" id="ARBA00022692"/>
    </source>
</evidence>
<sequence length="811" mass="89984">MAAVLFPGFLPLCLLLLCFSISPSMQNVSESEPLVRFKTSVNITKGDLNSWRPGTDPCSGKWFGIYCQKGLTVSGIHVTRLGLLGPINVDDLKALTNLKTIRLDNNLLSGPLPHFSKLRGLKSLMLSNNSFSGEIPDDFFKDMLNVKRLFLDHNQFSGKIPSSIMQLPNLEELHLQGNRFSGEIPPVIDTKNLKILDLSSNQLEGKVPESLSDRKNLVMTLGGNLNLCGKAVNVECAPVEEKTTSPLSNHSNRATVDAIMVAITFLILFFIVVGIIRKRNKKRHPEFHMLDKHHPSNNDIVEVKVPGSPVGKRSSKRGGNADGGSTKKGSSHNGKVGGGSVAGGGMGDIIMVNNDKGSFGLPDLMKAAAEVLGNGSLGSAYKAVMANGLSVVVKRIRDMNKLAREPFDVEMRRLGKLSHPNILTPLAYHYRREEKLVVSEYMPKSSLLYVLHGDRGIYHSELTWATRLKIIQGVAHGMKFLHEEFASYELPHGNLKSSNVLLSETYEPLISDYAFSPFLQPENASQAMFAYKTPEFLQSQQVSHKSDVYCLGIIVLEILTGKFPSQYLNNGKGGTDIVQWVQSSVAEQKEEELIDPEIANSTGSVKQMVELLRVGAACIASNPDERLDMREAVRRIEQQPSSDNPSSEHELHMLPNYGTNNNMRREGHRAQVTMIYEGKVFVFNDLSSEKAEQILLLAEHEDTSPKINTQLNQRIPPTTPHNNPNQWHRSVIVSNFLENINKGGNLDVSLDNMTCELPIARRNSLHRFMEKRQDRCGGRGPYHNSGNHFSAVLQPPVENKWWLGLAHHPPQ</sequence>
<dbReference type="InterPro" id="IPR018467">
    <property type="entry name" value="CCT_CS"/>
</dbReference>
<evidence type="ECO:0000313" key="20">
    <source>
        <dbReference type="EMBL" id="CAA7030011.1"/>
    </source>
</evidence>
<dbReference type="InterPro" id="IPR032675">
    <property type="entry name" value="LRR_dom_sf"/>
</dbReference>
<evidence type="ECO:0000256" key="14">
    <source>
        <dbReference type="ARBA" id="ARBA00023170"/>
    </source>
</evidence>
<dbReference type="Pfam" id="PF06200">
    <property type="entry name" value="tify"/>
    <property type="match status" value="1"/>
</dbReference>
<dbReference type="PROSITE" id="PS50011">
    <property type="entry name" value="PROTEIN_KINASE_DOM"/>
    <property type="match status" value="1"/>
</dbReference>
<keyword evidence="10" id="KW-0418">Kinase</keyword>
<evidence type="ECO:0000256" key="10">
    <source>
        <dbReference type="ARBA" id="ARBA00022777"/>
    </source>
</evidence>
<gene>
    <name evidence="20" type="ORF">MERR_LOCUS17246</name>
</gene>
<dbReference type="GO" id="GO:0005524">
    <property type="term" value="F:ATP binding"/>
    <property type="evidence" value="ECO:0007669"/>
    <property type="project" value="UniProtKB-KW"/>
</dbReference>
<evidence type="ECO:0000313" key="21">
    <source>
        <dbReference type="Proteomes" id="UP000467841"/>
    </source>
</evidence>
<feature type="domain" description="Protein kinase" evidence="18">
    <location>
        <begin position="366"/>
        <end position="642"/>
    </location>
</feature>
<dbReference type="Gene3D" id="3.30.200.20">
    <property type="entry name" value="Phosphorylase Kinase, domain 1"/>
    <property type="match status" value="1"/>
</dbReference>
<keyword evidence="4" id="KW-0433">Leucine-rich repeat</keyword>
<dbReference type="EMBL" id="CACVBM020001089">
    <property type="protein sequence ID" value="CAA7030011.1"/>
    <property type="molecule type" value="Genomic_DNA"/>
</dbReference>
<evidence type="ECO:0000256" key="13">
    <source>
        <dbReference type="ARBA" id="ARBA00023136"/>
    </source>
</evidence>
<dbReference type="InterPro" id="IPR000719">
    <property type="entry name" value="Prot_kinase_dom"/>
</dbReference>
<dbReference type="Pfam" id="PF13855">
    <property type="entry name" value="LRR_8"/>
    <property type="match status" value="1"/>
</dbReference>
<dbReference type="SUPFAM" id="SSF52058">
    <property type="entry name" value="L domain-like"/>
    <property type="match status" value="1"/>
</dbReference>
<dbReference type="Gene3D" id="1.10.510.10">
    <property type="entry name" value="Transferase(Phosphotransferase) domain 1"/>
    <property type="match status" value="1"/>
</dbReference>
<evidence type="ECO:0000256" key="3">
    <source>
        <dbReference type="ARBA" id="ARBA00022553"/>
    </source>
</evidence>
<evidence type="ECO:0000256" key="12">
    <source>
        <dbReference type="ARBA" id="ARBA00022989"/>
    </source>
</evidence>
<comment type="similarity">
    <text evidence="2">Belongs to the protein kinase superfamily. Ser/Thr protein kinase family.</text>
</comment>
<comment type="subcellular location">
    <subcellularLocation>
        <location evidence="1">Membrane</location>
        <topology evidence="1">Single-pass membrane protein</topology>
    </subcellularLocation>
</comment>
<organism evidence="20 21">
    <name type="scientific">Microthlaspi erraticum</name>
    <dbReference type="NCBI Taxonomy" id="1685480"/>
    <lineage>
        <taxon>Eukaryota</taxon>
        <taxon>Viridiplantae</taxon>
        <taxon>Streptophyta</taxon>
        <taxon>Embryophyta</taxon>
        <taxon>Tracheophyta</taxon>
        <taxon>Spermatophyta</taxon>
        <taxon>Magnoliopsida</taxon>
        <taxon>eudicotyledons</taxon>
        <taxon>Gunneridae</taxon>
        <taxon>Pentapetalae</taxon>
        <taxon>rosids</taxon>
        <taxon>malvids</taxon>
        <taxon>Brassicales</taxon>
        <taxon>Brassicaceae</taxon>
        <taxon>Coluteocarpeae</taxon>
        <taxon>Microthlaspi</taxon>
    </lineage>
</organism>
<dbReference type="InterPro" id="IPR010399">
    <property type="entry name" value="Tify_dom"/>
</dbReference>
<evidence type="ECO:0000256" key="2">
    <source>
        <dbReference type="ARBA" id="ARBA00008684"/>
    </source>
</evidence>
<dbReference type="InterPro" id="IPR011009">
    <property type="entry name" value="Kinase-like_dom_sf"/>
</dbReference>
<keyword evidence="6 16" id="KW-0812">Transmembrane</keyword>
<evidence type="ECO:0000256" key="16">
    <source>
        <dbReference type="SAM" id="Phobius"/>
    </source>
</evidence>
<keyword evidence="14" id="KW-0675">Receptor</keyword>
<comment type="caution">
    <text evidence="20">The sequence shown here is derived from an EMBL/GenBank/DDBJ whole genome shotgun (WGS) entry which is preliminary data.</text>
</comment>
<dbReference type="Pfam" id="PF00560">
    <property type="entry name" value="LRR_1"/>
    <property type="match status" value="1"/>
</dbReference>
<dbReference type="PROSITE" id="PS51320">
    <property type="entry name" value="TIFY"/>
    <property type="match status" value="1"/>
</dbReference>
<dbReference type="CDD" id="cd14066">
    <property type="entry name" value="STKc_IRAK"/>
    <property type="match status" value="1"/>
</dbReference>
<keyword evidence="12 16" id="KW-1133">Transmembrane helix</keyword>
<keyword evidence="8" id="KW-0677">Repeat</keyword>
<dbReference type="SMART" id="SM00369">
    <property type="entry name" value="LRR_TYP"/>
    <property type="match status" value="3"/>
</dbReference>
<dbReference type="InterPro" id="IPR003591">
    <property type="entry name" value="Leu-rich_rpt_typical-subtyp"/>
</dbReference>
<evidence type="ECO:0000259" key="19">
    <source>
        <dbReference type="PROSITE" id="PS51320"/>
    </source>
</evidence>
<evidence type="ECO:0000259" key="18">
    <source>
        <dbReference type="PROSITE" id="PS50011"/>
    </source>
</evidence>
<dbReference type="PANTHER" id="PTHR48007">
    <property type="entry name" value="LEUCINE-RICH REPEAT RECEPTOR-LIKE PROTEIN KINASE PXC1"/>
    <property type="match status" value="1"/>
</dbReference>
<dbReference type="PANTHER" id="PTHR48007:SF63">
    <property type="entry name" value="POLLEN RECEPTOR-LIKE KINASE 6"/>
    <property type="match status" value="1"/>
</dbReference>
<protein>
    <recommendedName>
        <fullName evidence="22">Protein kinase domain-containing protein</fullName>
    </recommendedName>
</protein>